<sequence>MSKRILQLSSQFKERAIEKLNREFGHKPRLSFNGDPAIPFPVIGCVYRVNEFANKNDGSTARPMILVGYYMRGNQSIALDFICPTSRPPRARHGYDINRYDLVLPKYQFANFIPKDLHIPCHSIMTVPNNKEIILGSLPIDRICPRLLADYLLRRALILREQEGQWRKCWDLSESLGSVRHGFLFDQLPPSICNAKDRFLPDQPNAKHGFGHSLTGPTFIRDNFSAIQSWAIAAAKIKRHAGLSVDLPDHRLFPEWPSPTKQLTTRSAQLAYMHGLSRN</sequence>
<accession>A0A2W5HUU5</accession>
<gene>
    <name evidence="1" type="ORF">DI586_00525</name>
</gene>
<name>A0A2W5HUU5_9BACT</name>
<organism evidence="1 2">
    <name type="scientific">Micavibrio aeruginosavorus</name>
    <dbReference type="NCBI Taxonomy" id="349221"/>
    <lineage>
        <taxon>Bacteria</taxon>
        <taxon>Pseudomonadati</taxon>
        <taxon>Bdellovibrionota</taxon>
        <taxon>Bdellovibrionia</taxon>
        <taxon>Bdellovibrionales</taxon>
        <taxon>Pseudobdellovibrionaceae</taxon>
        <taxon>Micavibrio</taxon>
    </lineage>
</organism>
<dbReference type="AlphaFoldDB" id="A0A2W5HUU5"/>
<evidence type="ECO:0000313" key="2">
    <source>
        <dbReference type="Proteomes" id="UP000249739"/>
    </source>
</evidence>
<comment type="caution">
    <text evidence="1">The sequence shown here is derived from an EMBL/GenBank/DDBJ whole genome shotgun (WGS) entry which is preliminary data.</text>
</comment>
<reference evidence="1 2" key="1">
    <citation type="submission" date="2017-08" db="EMBL/GenBank/DDBJ databases">
        <title>Infants hospitalized years apart are colonized by the same room-sourced microbial strains.</title>
        <authorList>
            <person name="Brooks B."/>
            <person name="Olm M.R."/>
            <person name="Firek B.A."/>
            <person name="Baker R."/>
            <person name="Thomas B.C."/>
            <person name="Morowitz M.J."/>
            <person name="Banfield J.F."/>
        </authorList>
    </citation>
    <scope>NUCLEOTIDE SEQUENCE [LARGE SCALE GENOMIC DNA]</scope>
    <source>
        <strain evidence="1">S2_006_000_R2_64</strain>
    </source>
</reference>
<evidence type="ECO:0000313" key="1">
    <source>
        <dbReference type="EMBL" id="PZP57409.1"/>
    </source>
</evidence>
<protein>
    <submittedName>
        <fullName evidence="1">Uncharacterized protein</fullName>
    </submittedName>
</protein>
<dbReference type="EMBL" id="QFOT01000002">
    <property type="protein sequence ID" value="PZP57409.1"/>
    <property type="molecule type" value="Genomic_DNA"/>
</dbReference>
<proteinExistence type="predicted"/>
<dbReference type="Proteomes" id="UP000249739">
    <property type="component" value="Unassembled WGS sequence"/>
</dbReference>